<dbReference type="Proteomes" id="UP000664132">
    <property type="component" value="Unassembled WGS sequence"/>
</dbReference>
<keyword evidence="2" id="KW-1185">Reference proteome</keyword>
<reference evidence="1" key="1">
    <citation type="submission" date="2021-02" db="EMBL/GenBank/DDBJ databases">
        <title>Genome sequence Cadophora malorum strain M34.</title>
        <authorList>
            <person name="Stefanovic E."/>
            <person name="Vu D."/>
            <person name="Scully C."/>
            <person name="Dijksterhuis J."/>
            <person name="Roader J."/>
            <person name="Houbraken J."/>
        </authorList>
    </citation>
    <scope>NUCLEOTIDE SEQUENCE</scope>
    <source>
        <strain evidence="1">M34</strain>
    </source>
</reference>
<dbReference type="EMBL" id="JAFJYH010000014">
    <property type="protein sequence ID" value="KAG4425017.1"/>
    <property type="molecule type" value="Genomic_DNA"/>
</dbReference>
<accession>A0A8H8BV42</accession>
<comment type="caution">
    <text evidence="1">The sequence shown here is derived from an EMBL/GenBank/DDBJ whole genome shotgun (WGS) entry which is preliminary data.</text>
</comment>
<evidence type="ECO:0000313" key="1">
    <source>
        <dbReference type="EMBL" id="KAG4425017.1"/>
    </source>
</evidence>
<evidence type="ECO:0000313" key="2">
    <source>
        <dbReference type="Proteomes" id="UP000664132"/>
    </source>
</evidence>
<dbReference type="AlphaFoldDB" id="A0A8H8BV42"/>
<sequence>MDVAKKTLEPVVAAAVVVTSILDVFRIAEAVTWSASEATKPLWKPVLKNDPMEYHIGILNQPKKSRSMDGPPDDCYFLILGGSTPFIAASPPADAMIHGHEN</sequence>
<name>A0A8H8BV42_9HELO</name>
<gene>
    <name evidence="1" type="ORF">IFR04_001787</name>
</gene>
<proteinExistence type="predicted"/>
<organism evidence="1 2">
    <name type="scientific">Cadophora malorum</name>
    <dbReference type="NCBI Taxonomy" id="108018"/>
    <lineage>
        <taxon>Eukaryota</taxon>
        <taxon>Fungi</taxon>
        <taxon>Dikarya</taxon>
        <taxon>Ascomycota</taxon>
        <taxon>Pezizomycotina</taxon>
        <taxon>Leotiomycetes</taxon>
        <taxon>Helotiales</taxon>
        <taxon>Ploettnerulaceae</taxon>
        <taxon>Cadophora</taxon>
    </lineage>
</organism>
<protein>
    <submittedName>
        <fullName evidence="1">Uncharacterized protein</fullName>
    </submittedName>
</protein>